<organism evidence="11 12">
    <name type="scientific">Lithohypha guttulata</name>
    <dbReference type="NCBI Taxonomy" id="1690604"/>
    <lineage>
        <taxon>Eukaryota</taxon>
        <taxon>Fungi</taxon>
        <taxon>Dikarya</taxon>
        <taxon>Ascomycota</taxon>
        <taxon>Pezizomycotina</taxon>
        <taxon>Eurotiomycetes</taxon>
        <taxon>Chaetothyriomycetidae</taxon>
        <taxon>Chaetothyriales</taxon>
        <taxon>Trichomeriaceae</taxon>
        <taxon>Lithohypha</taxon>
    </lineage>
</organism>
<keyword evidence="6 9" id="KW-0648">Protein biosynthesis</keyword>
<dbReference type="EC" id="6.1.1.2" evidence="2"/>
<evidence type="ECO:0000256" key="9">
    <source>
        <dbReference type="RuleBase" id="RU363036"/>
    </source>
</evidence>
<dbReference type="InterPro" id="IPR001412">
    <property type="entry name" value="aa-tRNA-synth_I_CS"/>
</dbReference>
<gene>
    <name evidence="11" type="primary">WRS1</name>
    <name evidence="11" type="ORF">LTR24_009728</name>
</gene>
<evidence type="ECO:0000256" key="6">
    <source>
        <dbReference type="ARBA" id="ARBA00022917"/>
    </source>
</evidence>
<evidence type="ECO:0000256" key="2">
    <source>
        <dbReference type="ARBA" id="ARBA00013161"/>
    </source>
</evidence>
<dbReference type="EMBL" id="JAVRRG010000232">
    <property type="protein sequence ID" value="KAK5075939.1"/>
    <property type="molecule type" value="Genomic_DNA"/>
</dbReference>
<keyword evidence="4 9" id="KW-0547">Nucleotide-binding</keyword>
<dbReference type="GO" id="GO:0004830">
    <property type="term" value="F:tryptophan-tRNA ligase activity"/>
    <property type="evidence" value="ECO:0007669"/>
    <property type="project" value="UniProtKB-EC"/>
</dbReference>
<dbReference type="CDD" id="cd00806">
    <property type="entry name" value="TrpRS_core"/>
    <property type="match status" value="1"/>
</dbReference>
<keyword evidence="12" id="KW-1185">Reference proteome</keyword>
<feature type="compositionally biased region" description="Basic and acidic residues" evidence="10">
    <location>
        <begin position="440"/>
        <end position="459"/>
    </location>
</feature>
<evidence type="ECO:0000256" key="1">
    <source>
        <dbReference type="ARBA" id="ARBA00005594"/>
    </source>
</evidence>
<evidence type="ECO:0000256" key="10">
    <source>
        <dbReference type="SAM" id="MobiDB-lite"/>
    </source>
</evidence>
<dbReference type="Pfam" id="PF00579">
    <property type="entry name" value="tRNA-synt_1b"/>
    <property type="match status" value="1"/>
</dbReference>
<name>A0ABR0JXR3_9EURO</name>
<comment type="similarity">
    <text evidence="1 9">Belongs to the class-I aminoacyl-tRNA synthetase family.</text>
</comment>
<evidence type="ECO:0000313" key="12">
    <source>
        <dbReference type="Proteomes" id="UP001345013"/>
    </source>
</evidence>
<feature type="region of interest" description="Disordered" evidence="10">
    <location>
        <begin position="440"/>
        <end position="498"/>
    </location>
</feature>
<evidence type="ECO:0000256" key="3">
    <source>
        <dbReference type="ARBA" id="ARBA00022598"/>
    </source>
</evidence>
<evidence type="ECO:0000313" key="11">
    <source>
        <dbReference type="EMBL" id="KAK5075939.1"/>
    </source>
</evidence>
<dbReference type="InterPro" id="IPR014729">
    <property type="entry name" value="Rossmann-like_a/b/a_fold"/>
</dbReference>
<keyword evidence="3 9" id="KW-0436">Ligase</keyword>
<reference evidence="11 12" key="1">
    <citation type="submission" date="2023-08" db="EMBL/GenBank/DDBJ databases">
        <title>Black Yeasts Isolated from many extreme environments.</title>
        <authorList>
            <person name="Coleine C."/>
            <person name="Stajich J.E."/>
            <person name="Selbmann L."/>
        </authorList>
    </citation>
    <scope>NUCLEOTIDE SEQUENCE [LARGE SCALE GENOMIC DNA]</scope>
    <source>
        <strain evidence="11 12">CCFEE 5885</strain>
    </source>
</reference>
<evidence type="ECO:0000256" key="5">
    <source>
        <dbReference type="ARBA" id="ARBA00022840"/>
    </source>
</evidence>
<dbReference type="Proteomes" id="UP001345013">
    <property type="component" value="Unassembled WGS sequence"/>
</dbReference>
<dbReference type="InterPro" id="IPR002306">
    <property type="entry name" value="Trp-tRNA-ligase"/>
</dbReference>
<evidence type="ECO:0000256" key="8">
    <source>
        <dbReference type="ARBA" id="ARBA00030268"/>
    </source>
</evidence>
<dbReference type="PROSITE" id="PS00178">
    <property type="entry name" value="AA_TRNA_LIGASE_I"/>
    <property type="match status" value="1"/>
</dbReference>
<comment type="caution">
    <text evidence="11">The sequence shown here is derived from an EMBL/GenBank/DDBJ whole genome shotgun (WGS) entry which is preliminary data.</text>
</comment>
<accession>A0ABR0JXR3</accession>
<dbReference type="PRINTS" id="PR01039">
    <property type="entry name" value="TRNASYNTHTRP"/>
</dbReference>
<dbReference type="SUPFAM" id="SSF52374">
    <property type="entry name" value="Nucleotidylyl transferase"/>
    <property type="match status" value="1"/>
</dbReference>
<dbReference type="Gene3D" id="1.10.240.10">
    <property type="entry name" value="Tyrosyl-Transfer RNA Synthetase"/>
    <property type="match status" value="1"/>
</dbReference>
<dbReference type="NCBIfam" id="TIGR00233">
    <property type="entry name" value="trpS"/>
    <property type="match status" value="1"/>
</dbReference>
<proteinExistence type="inferred from homology"/>
<dbReference type="PANTHER" id="PTHR10055:SF1">
    <property type="entry name" value="TRYPTOPHAN--TRNA LIGASE, CYTOPLASMIC"/>
    <property type="match status" value="1"/>
</dbReference>
<dbReference type="Gene3D" id="3.40.50.620">
    <property type="entry name" value="HUPs"/>
    <property type="match status" value="1"/>
</dbReference>
<keyword evidence="5 9" id="KW-0067">ATP-binding</keyword>
<protein>
    <recommendedName>
        <fullName evidence="2">tryptophan--tRNA ligase</fullName>
        <ecNumber evidence="2">6.1.1.2</ecNumber>
    </recommendedName>
    <alternativeName>
        <fullName evidence="8">Tryptophanyl-tRNA synthetase</fullName>
    </alternativeName>
</protein>
<evidence type="ECO:0000256" key="7">
    <source>
        <dbReference type="ARBA" id="ARBA00023146"/>
    </source>
</evidence>
<sequence length="498" mass="55699">MAAAVVPDEPGQPPKLAQDVLASKAPKVVAADQVVNPFEVSGGVDEAGKALAIDFDKIVRDFGATPMSPEILQRFERVTGKRPHRLMRRGMVSSHRDLDKMLDRYEKGEPFYLYTGRGPSSDSMHVGHAMPFELTRFLQEAFNCPLVIMLTDDEKFMHSEKITIEDAKRFTVENAKDIIAMGFDPQKTFIFSDFEFVGGAFYENICMIAKHITINQIKGTFGFDDSTNIGKFHFPATQSATAYATSFPHIFGPDKTKVRTIPCLIPCAIDQDPYFRQCRDRAEKMKHKKPALLHMIFLPALQGPGSKMSASVSTSAIFLSDKPNEVKNKINRYAFSGGQDTAEKQKELGGRTAVDVPYQYLTFFLEDDDELARIKDDYESGRMMTGEIKKICIQYVQDFVAEFQERRKKVDESVRADFFARKPLLFQGKTAEEVLNELEEKKKQEKAEKKAKADAEKAASKAAAPAKDTPRPTDAAVDGDAKGHKKTMSTVSVGRTKQ</sequence>
<feature type="compositionally biased region" description="Polar residues" evidence="10">
    <location>
        <begin position="488"/>
        <end position="498"/>
    </location>
</feature>
<dbReference type="PANTHER" id="PTHR10055">
    <property type="entry name" value="TRYPTOPHANYL-TRNA SYNTHETASE"/>
    <property type="match status" value="1"/>
</dbReference>
<dbReference type="InterPro" id="IPR002305">
    <property type="entry name" value="aa-tRNA-synth_Ic"/>
</dbReference>
<evidence type="ECO:0000256" key="4">
    <source>
        <dbReference type="ARBA" id="ARBA00022741"/>
    </source>
</evidence>
<keyword evidence="7 9" id="KW-0030">Aminoacyl-tRNA synthetase</keyword>